<name>A0A3B1CYQ3_9ZZZZ</name>
<dbReference type="EMBL" id="UOGH01000212">
    <property type="protein sequence ID" value="VAX31701.1"/>
    <property type="molecule type" value="Genomic_DNA"/>
</dbReference>
<evidence type="ECO:0000259" key="1">
    <source>
        <dbReference type="PROSITE" id="PS50206"/>
    </source>
</evidence>
<dbReference type="Gene3D" id="3.40.250.10">
    <property type="entry name" value="Rhodanese-like domain"/>
    <property type="match status" value="1"/>
</dbReference>
<gene>
    <name evidence="2" type="ORF">MNBD_NITROSPIRAE02-1241</name>
</gene>
<dbReference type="InterPro" id="IPR001763">
    <property type="entry name" value="Rhodanese-like_dom"/>
</dbReference>
<dbReference type="AlphaFoldDB" id="A0A3B1CYQ3"/>
<sequence length="195" mass="22221">MNLVKKTLLLAVLMVFAFSSVVFALNQEVYPIKGKHKGGDVTPKEAYKMLRKDPKNTFIVDVRTRTEYQDIGHPIGAYNIPWKFYTTKVGKKGYKKVLNKNFCNDLKARFNPETDTLLMMCRSAARTIASTTAAVDCGFKADKVFNLLGGFEGDKVKDKNSPFYGQRMIGGWRLEGLPWTYKMDKNLIYQPDLKK</sequence>
<evidence type="ECO:0000313" key="2">
    <source>
        <dbReference type="EMBL" id="VAX31701.1"/>
    </source>
</evidence>
<dbReference type="PROSITE" id="PS50206">
    <property type="entry name" value="RHODANESE_3"/>
    <property type="match status" value="1"/>
</dbReference>
<accession>A0A3B1CYQ3</accession>
<protein>
    <recommendedName>
        <fullName evidence="1">Rhodanese domain-containing protein</fullName>
    </recommendedName>
</protein>
<organism evidence="2">
    <name type="scientific">hydrothermal vent metagenome</name>
    <dbReference type="NCBI Taxonomy" id="652676"/>
    <lineage>
        <taxon>unclassified sequences</taxon>
        <taxon>metagenomes</taxon>
        <taxon>ecological metagenomes</taxon>
    </lineage>
</organism>
<dbReference type="InterPro" id="IPR036873">
    <property type="entry name" value="Rhodanese-like_dom_sf"/>
</dbReference>
<reference evidence="2" key="1">
    <citation type="submission" date="2018-06" db="EMBL/GenBank/DDBJ databases">
        <authorList>
            <person name="Zhirakovskaya E."/>
        </authorList>
    </citation>
    <scope>NUCLEOTIDE SEQUENCE</scope>
</reference>
<dbReference type="SUPFAM" id="SSF52821">
    <property type="entry name" value="Rhodanese/Cell cycle control phosphatase"/>
    <property type="match status" value="1"/>
</dbReference>
<proteinExistence type="predicted"/>
<dbReference type="Pfam" id="PF00581">
    <property type="entry name" value="Rhodanese"/>
    <property type="match status" value="1"/>
</dbReference>
<dbReference type="SMART" id="SM00450">
    <property type="entry name" value="RHOD"/>
    <property type="match status" value="1"/>
</dbReference>
<feature type="domain" description="Rhodanese" evidence="1">
    <location>
        <begin position="53"/>
        <end position="157"/>
    </location>
</feature>